<dbReference type="EMBL" id="OOIL02006828">
    <property type="protein sequence ID" value="VFR02490.1"/>
    <property type="molecule type" value="Genomic_DNA"/>
</dbReference>
<keyword evidence="2" id="KW-1185">Reference proteome</keyword>
<protein>
    <submittedName>
        <fullName evidence="1">Uncharacterized protein</fullName>
    </submittedName>
</protein>
<name>A0A484NMZ6_9ASTE</name>
<dbReference type="AlphaFoldDB" id="A0A484NMZ6"/>
<evidence type="ECO:0000313" key="1">
    <source>
        <dbReference type="EMBL" id="VFR02490.1"/>
    </source>
</evidence>
<organism evidence="1 2">
    <name type="scientific">Cuscuta campestris</name>
    <dbReference type="NCBI Taxonomy" id="132261"/>
    <lineage>
        <taxon>Eukaryota</taxon>
        <taxon>Viridiplantae</taxon>
        <taxon>Streptophyta</taxon>
        <taxon>Embryophyta</taxon>
        <taxon>Tracheophyta</taxon>
        <taxon>Spermatophyta</taxon>
        <taxon>Magnoliopsida</taxon>
        <taxon>eudicotyledons</taxon>
        <taxon>Gunneridae</taxon>
        <taxon>Pentapetalae</taxon>
        <taxon>asterids</taxon>
        <taxon>lamiids</taxon>
        <taxon>Solanales</taxon>
        <taxon>Convolvulaceae</taxon>
        <taxon>Cuscuteae</taxon>
        <taxon>Cuscuta</taxon>
        <taxon>Cuscuta subgen. Grammica</taxon>
        <taxon>Cuscuta sect. Cleistogrammica</taxon>
    </lineage>
</organism>
<reference evidence="1 2" key="1">
    <citation type="submission" date="2018-04" db="EMBL/GenBank/DDBJ databases">
        <authorList>
            <person name="Vogel A."/>
        </authorList>
    </citation>
    <scope>NUCLEOTIDE SEQUENCE [LARGE SCALE GENOMIC DNA]</scope>
</reference>
<evidence type="ECO:0000313" key="2">
    <source>
        <dbReference type="Proteomes" id="UP000595140"/>
    </source>
</evidence>
<gene>
    <name evidence="1" type="ORF">CCAM_LOCUS44265</name>
</gene>
<accession>A0A484NMZ6</accession>
<sequence>MQSHIICHNVPPVQQVQPRVILPCVFQAEEEKGILVRHSLRRLNFQRKIPFSPFHLHRENSSISKIFSRISIFIELIGSRASTFHLEQGKTSN</sequence>
<proteinExistence type="predicted"/>
<dbReference type="Proteomes" id="UP000595140">
    <property type="component" value="Unassembled WGS sequence"/>
</dbReference>